<comment type="caution">
    <text evidence="1">The sequence shown here is derived from an EMBL/GenBank/DDBJ whole genome shotgun (WGS) entry which is preliminary data.</text>
</comment>
<dbReference type="EMBL" id="JBJXBP010000005">
    <property type="protein sequence ID" value="KAL3829960.1"/>
    <property type="molecule type" value="Genomic_DNA"/>
</dbReference>
<keyword evidence="2" id="KW-1185">Reference proteome</keyword>
<gene>
    <name evidence="1" type="ORF">ACJIZ3_018762</name>
</gene>
<evidence type="ECO:0000313" key="2">
    <source>
        <dbReference type="Proteomes" id="UP001634393"/>
    </source>
</evidence>
<sequence>MFRLSSPTSSSVVSLAIKLDVAIGKARLLWNPSRLKHVVHRNRRHCTISLFYSLLLFF</sequence>
<dbReference type="AlphaFoldDB" id="A0ABD3T057"/>
<accession>A0ABD3T057</accession>
<evidence type="ECO:0000313" key="1">
    <source>
        <dbReference type="EMBL" id="KAL3829960.1"/>
    </source>
</evidence>
<name>A0ABD3T057_9LAMI</name>
<organism evidence="1 2">
    <name type="scientific">Penstemon smallii</name>
    <dbReference type="NCBI Taxonomy" id="265156"/>
    <lineage>
        <taxon>Eukaryota</taxon>
        <taxon>Viridiplantae</taxon>
        <taxon>Streptophyta</taxon>
        <taxon>Embryophyta</taxon>
        <taxon>Tracheophyta</taxon>
        <taxon>Spermatophyta</taxon>
        <taxon>Magnoliopsida</taxon>
        <taxon>eudicotyledons</taxon>
        <taxon>Gunneridae</taxon>
        <taxon>Pentapetalae</taxon>
        <taxon>asterids</taxon>
        <taxon>lamiids</taxon>
        <taxon>Lamiales</taxon>
        <taxon>Plantaginaceae</taxon>
        <taxon>Cheloneae</taxon>
        <taxon>Penstemon</taxon>
    </lineage>
</organism>
<protein>
    <submittedName>
        <fullName evidence="1">Uncharacterized protein</fullName>
    </submittedName>
</protein>
<reference evidence="1 2" key="1">
    <citation type="submission" date="2024-12" db="EMBL/GenBank/DDBJ databases">
        <title>The unique morphological basis and parallel evolutionary history of personate flowers in Penstemon.</title>
        <authorList>
            <person name="Depatie T.H."/>
            <person name="Wessinger C.A."/>
        </authorList>
    </citation>
    <scope>NUCLEOTIDE SEQUENCE [LARGE SCALE GENOMIC DNA]</scope>
    <source>
        <strain evidence="1">WTNN_2</strain>
        <tissue evidence="1">Leaf</tissue>
    </source>
</reference>
<proteinExistence type="predicted"/>
<dbReference type="Proteomes" id="UP001634393">
    <property type="component" value="Unassembled WGS sequence"/>
</dbReference>